<dbReference type="Pfam" id="PF04669">
    <property type="entry name" value="PBDC1"/>
    <property type="match status" value="1"/>
</dbReference>
<sequence>MASSISQDLGLGSLNVNEQMAAASVLSKPADEFGNSEEIEMQWAVKAYGHAETYFNLICAVEPKLLRLTPYDDVIYQKFRAEFPDDKVAVLNQDIIKSKENKEKWRPFCESFKGIVDEYNFASLIRTDCTGEYSEANTFVVPKIQFLAFEIARNREGHNSELREKFNKKKAS</sequence>
<dbReference type="Gene3D" id="1.10.3560.10">
    <property type="entry name" value="yst0336 like domain"/>
    <property type="match status" value="1"/>
</dbReference>
<dbReference type="OrthoDB" id="10248897at2759"/>
<dbReference type="PANTHER" id="PTHR13410">
    <property type="entry name" value="PROTEIN PBDC1"/>
    <property type="match status" value="1"/>
</dbReference>
<name>A0A7J7JY13_BUGNE</name>
<gene>
    <name evidence="2" type="ORF">EB796_010906</name>
</gene>
<dbReference type="InterPro" id="IPR008476">
    <property type="entry name" value="PBDC1_metazoa/fungi"/>
</dbReference>
<organism evidence="2 3">
    <name type="scientific">Bugula neritina</name>
    <name type="common">Brown bryozoan</name>
    <name type="synonym">Sertularia neritina</name>
    <dbReference type="NCBI Taxonomy" id="10212"/>
    <lineage>
        <taxon>Eukaryota</taxon>
        <taxon>Metazoa</taxon>
        <taxon>Spiralia</taxon>
        <taxon>Lophotrochozoa</taxon>
        <taxon>Bryozoa</taxon>
        <taxon>Gymnolaemata</taxon>
        <taxon>Cheilostomatida</taxon>
        <taxon>Flustrina</taxon>
        <taxon>Buguloidea</taxon>
        <taxon>Bugulidae</taxon>
        <taxon>Bugula</taxon>
    </lineage>
</organism>
<reference evidence="2" key="1">
    <citation type="submission" date="2020-06" db="EMBL/GenBank/DDBJ databases">
        <title>Draft genome of Bugula neritina, a colonial animal packing powerful symbionts and potential medicines.</title>
        <authorList>
            <person name="Rayko M."/>
        </authorList>
    </citation>
    <scope>NUCLEOTIDE SEQUENCE [LARGE SCALE GENOMIC DNA]</scope>
    <source>
        <strain evidence="2">Kwan_BN1</strain>
    </source>
</reference>
<comment type="caution">
    <text evidence="2">The sequence shown here is derived from an EMBL/GenBank/DDBJ whole genome shotgun (WGS) entry which is preliminary data.</text>
</comment>
<dbReference type="GO" id="GO:0005737">
    <property type="term" value="C:cytoplasm"/>
    <property type="evidence" value="ECO:0007669"/>
    <property type="project" value="TreeGrafter"/>
</dbReference>
<evidence type="ECO:0000259" key="1">
    <source>
        <dbReference type="Pfam" id="PF04669"/>
    </source>
</evidence>
<protein>
    <recommendedName>
        <fullName evidence="1">Polysaccharide biosynthesis domain-containing protein</fullName>
    </recommendedName>
</protein>
<feature type="domain" description="Polysaccharide biosynthesis" evidence="1">
    <location>
        <begin position="39"/>
        <end position="162"/>
    </location>
</feature>
<keyword evidence="3" id="KW-1185">Reference proteome</keyword>
<dbReference type="EMBL" id="VXIV02001672">
    <property type="protein sequence ID" value="KAF6030785.1"/>
    <property type="molecule type" value="Genomic_DNA"/>
</dbReference>
<accession>A0A7J7JY13</accession>
<dbReference type="Proteomes" id="UP000593567">
    <property type="component" value="Unassembled WGS sequence"/>
</dbReference>
<dbReference type="AlphaFoldDB" id="A0A7J7JY13"/>
<dbReference type="InterPro" id="IPR023139">
    <property type="entry name" value="PBDC1-like_dom_sf"/>
</dbReference>
<evidence type="ECO:0000313" key="2">
    <source>
        <dbReference type="EMBL" id="KAF6030785.1"/>
    </source>
</evidence>
<dbReference type="PANTHER" id="PTHR13410:SF9">
    <property type="entry name" value="PROTEIN PBDC1"/>
    <property type="match status" value="1"/>
</dbReference>
<dbReference type="InterPro" id="IPR021148">
    <property type="entry name" value="Polysacc_synth_dom"/>
</dbReference>
<evidence type="ECO:0000313" key="3">
    <source>
        <dbReference type="Proteomes" id="UP000593567"/>
    </source>
</evidence>
<proteinExistence type="predicted"/>